<accession>A0ABZ0RPN6</accession>
<reference evidence="2 3" key="1">
    <citation type="submission" date="2023-11" db="EMBL/GenBank/DDBJ databases">
        <title>Coraliomargarita sp. nov., isolated from marine algae.</title>
        <authorList>
            <person name="Lee J.K."/>
            <person name="Baek J.H."/>
            <person name="Kim J.M."/>
            <person name="Choi D.G."/>
            <person name="Jeon C.O."/>
        </authorList>
    </citation>
    <scope>NUCLEOTIDE SEQUENCE [LARGE SCALE GENOMIC DNA]</scope>
    <source>
        <strain evidence="2 3">J2-16</strain>
    </source>
</reference>
<gene>
    <name evidence="2" type="ORF">SH580_05230</name>
</gene>
<evidence type="ECO:0000256" key="1">
    <source>
        <dbReference type="SAM" id="SignalP"/>
    </source>
</evidence>
<evidence type="ECO:0000313" key="2">
    <source>
        <dbReference type="EMBL" id="WPJ97108.1"/>
    </source>
</evidence>
<feature type="chain" id="PRO_5047274569" evidence="1">
    <location>
        <begin position="25"/>
        <end position="269"/>
    </location>
</feature>
<dbReference type="Proteomes" id="UP001324993">
    <property type="component" value="Chromosome"/>
</dbReference>
<keyword evidence="3" id="KW-1185">Reference proteome</keyword>
<feature type="signal peptide" evidence="1">
    <location>
        <begin position="1"/>
        <end position="24"/>
    </location>
</feature>
<dbReference type="RefSeq" id="WP_319833959.1">
    <property type="nucleotide sequence ID" value="NZ_CP138858.1"/>
</dbReference>
<protein>
    <submittedName>
        <fullName evidence="2">Uncharacterized protein</fullName>
    </submittedName>
</protein>
<organism evidence="2 3">
    <name type="scientific">Coraliomargarita algicola</name>
    <dbReference type="NCBI Taxonomy" id="3092156"/>
    <lineage>
        <taxon>Bacteria</taxon>
        <taxon>Pseudomonadati</taxon>
        <taxon>Verrucomicrobiota</taxon>
        <taxon>Opitutia</taxon>
        <taxon>Puniceicoccales</taxon>
        <taxon>Coraliomargaritaceae</taxon>
        <taxon>Coraliomargarita</taxon>
    </lineage>
</organism>
<proteinExistence type="predicted"/>
<evidence type="ECO:0000313" key="3">
    <source>
        <dbReference type="Proteomes" id="UP001324993"/>
    </source>
</evidence>
<sequence>MRKIIQSVAFVSLLCLGASLGLFAAEEPVSVDFQIYLWPGQSPFALPEVAASNEKDSLSYRWGERSDNPLDIVDPEVFLEAYYRQSNSGDAEKLVVYPRTLTPVQSYRGPRRMQFFQNGVMEAGTEPPLLAQVNLPVGAEKLVLFFFPMPDGSMRILPLEMQESLYVGEHILLVNLSAKPLQCSLGGPAFGVNPGQQVLREVQKMDEYYQPILLASLNENGQLRRRLMRKMGVQSNELTVCLIYNPAGNPEQYQLLQVGLPIVARSDEL</sequence>
<keyword evidence="1" id="KW-0732">Signal</keyword>
<dbReference type="EMBL" id="CP138858">
    <property type="protein sequence ID" value="WPJ97108.1"/>
    <property type="molecule type" value="Genomic_DNA"/>
</dbReference>
<name>A0ABZ0RPN6_9BACT</name>